<sequence>MRLFVDYPVDWIAGHLRYGHKEGIINLSKEEYAEFKKDPAAYLKSHEELDDHFDLLVDDYRIDDYSNDIYNVNYREIM</sequence>
<evidence type="ECO:0000313" key="1">
    <source>
        <dbReference type="EMBL" id="DAD98616.1"/>
    </source>
</evidence>
<protein>
    <submittedName>
        <fullName evidence="1">Uncharacterized protein</fullName>
    </submittedName>
</protein>
<organism evidence="1">
    <name type="scientific">Siphoviridae sp. ctTnV63</name>
    <dbReference type="NCBI Taxonomy" id="2825523"/>
    <lineage>
        <taxon>Viruses</taxon>
        <taxon>Duplodnaviria</taxon>
        <taxon>Heunggongvirae</taxon>
        <taxon>Uroviricota</taxon>
        <taxon>Caudoviricetes</taxon>
    </lineage>
</organism>
<accession>A0A8S5NWM5</accession>
<name>A0A8S5NWM5_9CAUD</name>
<dbReference type="EMBL" id="BK015264">
    <property type="protein sequence ID" value="DAD98616.1"/>
    <property type="molecule type" value="Genomic_DNA"/>
</dbReference>
<reference evidence="1" key="1">
    <citation type="journal article" date="2021" name="Proc. Natl. Acad. Sci. U.S.A.">
        <title>A Catalog of Tens of Thousands of Viruses from Human Metagenomes Reveals Hidden Associations with Chronic Diseases.</title>
        <authorList>
            <person name="Tisza M.J."/>
            <person name="Buck C.B."/>
        </authorList>
    </citation>
    <scope>NUCLEOTIDE SEQUENCE</scope>
    <source>
        <strain evidence="1">CtTnV63</strain>
    </source>
</reference>
<proteinExistence type="predicted"/>